<evidence type="ECO:0000256" key="5">
    <source>
        <dbReference type="ARBA" id="ARBA00022691"/>
    </source>
</evidence>
<evidence type="ECO:0000313" key="13">
    <source>
        <dbReference type="EMBL" id="AOS84435.1"/>
    </source>
</evidence>
<comment type="cofactor">
    <cofactor evidence="1">
        <name>pyridoxal 5'-phosphate</name>
        <dbReference type="ChEBI" id="CHEBI:597326"/>
    </cofactor>
</comment>
<evidence type="ECO:0000256" key="11">
    <source>
        <dbReference type="PIRSR" id="PIRSR004911-1"/>
    </source>
</evidence>
<dbReference type="SFLD" id="SFLDS00029">
    <property type="entry name" value="Radical_SAM"/>
    <property type="match status" value="1"/>
</dbReference>
<protein>
    <recommendedName>
        <fullName evidence="12">Radical SAM core domain-containing protein</fullName>
    </recommendedName>
</protein>
<dbReference type="PIRSF" id="PIRSF004911">
    <property type="entry name" value="DUF160"/>
    <property type="match status" value="1"/>
</dbReference>
<keyword evidence="7" id="KW-0663">Pyridoxal phosphate</keyword>
<evidence type="ECO:0000256" key="10">
    <source>
        <dbReference type="ARBA" id="ARBA00023235"/>
    </source>
</evidence>
<dbReference type="RefSeq" id="WP_069810627.1">
    <property type="nucleotide sequence ID" value="NZ_CP017305.1"/>
</dbReference>
<dbReference type="InterPro" id="IPR058240">
    <property type="entry name" value="rSAM_sf"/>
</dbReference>
<keyword evidence="6 11" id="KW-0479">Metal-binding</keyword>
<feature type="binding site" evidence="11">
    <location>
        <position position="114"/>
    </location>
    <ligand>
        <name>[4Fe-4S] cluster</name>
        <dbReference type="ChEBI" id="CHEBI:49883"/>
        <note>4Fe-4S-S-AdoMet</note>
    </ligand>
</feature>
<dbReference type="SFLD" id="SFLDG01070">
    <property type="entry name" value="PLP-dependent"/>
    <property type="match status" value="1"/>
</dbReference>
<dbReference type="Gene3D" id="3.20.20.70">
    <property type="entry name" value="Aldolase class I"/>
    <property type="match status" value="1"/>
</dbReference>
<dbReference type="CDD" id="cd01335">
    <property type="entry name" value="Radical_SAM"/>
    <property type="match status" value="1"/>
</dbReference>
<dbReference type="PANTHER" id="PTHR30538">
    <property type="entry name" value="LYSINE 2,3-AMINOMUTASE-RELATED"/>
    <property type="match status" value="1"/>
</dbReference>
<evidence type="ECO:0000256" key="8">
    <source>
        <dbReference type="ARBA" id="ARBA00023004"/>
    </source>
</evidence>
<feature type="binding site" evidence="11">
    <location>
        <position position="110"/>
    </location>
    <ligand>
        <name>[4Fe-4S] cluster</name>
        <dbReference type="ChEBI" id="CHEBI:49883"/>
        <note>4Fe-4S-S-AdoMet</note>
    </ligand>
</feature>
<dbReference type="InterPro" id="IPR003739">
    <property type="entry name" value="Lys_aminomutase/Glu_NH3_mut"/>
</dbReference>
<evidence type="ECO:0000256" key="6">
    <source>
        <dbReference type="ARBA" id="ARBA00022723"/>
    </source>
</evidence>
<evidence type="ECO:0000259" key="12">
    <source>
        <dbReference type="Pfam" id="PF04055"/>
    </source>
</evidence>
<keyword evidence="14" id="KW-1185">Reference proteome</keyword>
<evidence type="ECO:0000256" key="9">
    <source>
        <dbReference type="ARBA" id="ARBA00023014"/>
    </source>
</evidence>
<dbReference type="InterPro" id="IPR007197">
    <property type="entry name" value="rSAM"/>
</dbReference>
<evidence type="ECO:0000313" key="14">
    <source>
        <dbReference type="Proteomes" id="UP000095185"/>
    </source>
</evidence>
<keyword evidence="4 11" id="KW-0004">4Fe-4S</keyword>
<evidence type="ECO:0000256" key="7">
    <source>
        <dbReference type="ARBA" id="ARBA00022898"/>
    </source>
</evidence>
<keyword evidence="5" id="KW-0949">S-adenosyl-L-methionine</keyword>
<dbReference type="NCBIfam" id="TIGR00238">
    <property type="entry name" value="KamA family radical SAM protein"/>
    <property type="match status" value="1"/>
</dbReference>
<dbReference type="EMBL" id="CP017305">
    <property type="protein sequence ID" value="AOS84435.1"/>
    <property type="molecule type" value="Genomic_DNA"/>
</dbReference>
<dbReference type="GO" id="GO:0051539">
    <property type="term" value="F:4 iron, 4 sulfur cluster binding"/>
    <property type="evidence" value="ECO:0007669"/>
    <property type="project" value="UniProtKB-KW"/>
</dbReference>
<keyword evidence="10" id="KW-0413">Isomerase</keyword>
<dbReference type="Proteomes" id="UP000095185">
    <property type="component" value="Chromosome"/>
</dbReference>
<dbReference type="AlphaFoldDB" id="A0A1D8D3S9"/>
<dbReference type="OrthoDB" id="9768064at2"/>
<dbReference type="KEGG" id="clz:BIU88_10015"/>
<comment type="cofactor">
    <cofactor evidence="2">
        <name>[4Fe-4S] cluster</name>
        <dbReference type="ChEBI" id="CHEBI:49883"/>
    </cofactor>
</comment>
<evidence type="ECO:0000256" key="1">
    <source>
        <dbReference type="ARBA" id="ARBA00001933"/>
    </source>
</evidence>
<feature type="binding site" evidence="11">
    <location>
        <position position="117"/>
    </location>
    <ligand>
        <name>[4Fe-4S] cluster</name>
        <dbReference type="ChEBI" id="CHEBI:49883"/>
        <note>4Fe-4S-S-AdoMet</note>
    </ligand>
</feature>
<evidence type="ECO:0000256" key="3">
    <source>
        <dbReference type="ARBA" id="ARBA00008703"/>
    </source>
</evidence>
<keyword evidence="8" id="KW-0408">Iron</keyword>
<dbReference type="Pfam" id="PF04055">
    <property type="entry name" value="Radical_SAM"/>
    <property type="match status" value="1"/>
</dbReference>
<proteinExistence type="inferred from homology"/>
<dbReference type="PANTHER" id="PTHR30538:SF1">
    <property type="entry name" value="L-LYSINE 2,3-AMINOMUTASE"/>
    <property type="match status" value="1"/>
</dbReference>
<feature type="domain" description="Radical SAM core" evidence="12">
    <location>
        <begin position="106"/>
        <end position="195"/>
    </location>
</feature>
<dbReference type="STRING" id="274537.BIU88_10015"/>
<name>A0A1D8D3S9_CHLLM</name>
<evidence type="ECO:0000256" key="2">
    <source>
        <dbReference type="ARBA" id="ARBA00001966"/>
    </source>
</evidence>
<dbReference type="SUPFAM" id="SSF102114">
    <property type="entry name" value="Radical SAM enzymes"/>
    <property type="match status" value="1"/>
</dbReference>
<gene>
    <name evidence="13" type="ORF">BIU88_10015</name>
</gene>
<sequence length="323" mass="36961">MTHIQPERTIITTPEQLADYVTLTEAEKEGIRQCRPIMPMKITRHYAALLERDNPDDPLRKLVIPSLEELMRYSDDAEVDTHKDEAKYQPVEGIIHRYLGKVLLMYTTACFAHCRFCFRSEKVATTLDGRRLDQAIGYIRNDQSIRDVIFTGGDPLHGKPERLERALSEVRSIPHVEIIRITTRAPIFAPELFTGEMIAMLSRFKPLILITSFIHPRELNDETCSVLDRLSDAGIVLLQQGPILRGLNDDAETLRTLYEKLVQHRTIPYYATWGIVSPGNRHFTLDGESARRLIRQLENTTSGFCIPHLSTLDQNNNKTRTIG</sequence>
<keyword evidence="9 11" id="KW-0411">Iron-sulfur</keyword>
<comment type="similarity">
    <text evidence="3">Belongs to the radical SAM superfamily. KamA family.</text>
</comment>
<reference evidence="13" key="1">
    <citation type="submission" date="2016-09" db="EMBL/GenBank/DDBJ databases">
        <title>Genome sequence of Chlorobaculum limnaeum.</title>
        <authorList>
            <person name="Liu Z."/>
            <person name="Tank M."/>
            <person name="Bryant D.A."/>
        </authorList>
    </citation>
    <scope>NUCLEOTIDE SEQUENCE [LARGE SCALE GENOMIC DNA]</scope>
    <source>
        <strain evidence="13">DSM 1677</strain>
    </source>
</reference>
<dbReference type="InterPro" id="IPR013785">
    <property type="entry name" value="Aldolase_TIM"/>
</dbReference>
<evidence type="ECO:0000256" key="4">
    <source>
        <dbReference type="ARBA" id="ARBA00022485"/>
    </source>
</evidence>
<dbReference type="GO" id="GO:0046872">
    <property type="term" value="F:metal ion binding"/>
    <property type="evidence" value="ECO:0007669"/>
    <property type="project" value="UniProtKB-KW"/>
</dbReference>
<accession>A0A1D8D3S9</accession>
<dbReference type="GO" id="GO:0016853">
    <property type="term" value="F:isomerase activity"/>
    <property type="evidence" value="ECO:0007669"/>
    <property type="project" value="UniProtKB-KW"/>
</dbReference>
<organism evidence="13 14">
    <name type="scientific">Chlorobaculum limnaeum</name>
    <dbReference type="NCBI Taxonomy" id="274537"/>
    <lineage>
        <taxon>Bacteria</taxon>
        <taxon>Pseudomonadati</taxon>
        <taxon>Chlorobiota</taxon>
        <taxon>Chlorobiia</taxon>
        <taxon>Chlorobiales</taxon>
        <taxon>Chlorobiaceae</taxon>
        <taxon>Chlorobaculum</taxon>
    </lineage>
</organism>